<dbReference type="CDD" id="cd11058">
    <property type="entry name" value="CYP60B-like"/>
    <property type="match status" value="1"/>
</dbReference>
<keyword evidence="3 6" id="KW-0349">Heme</keyword>
<dbReference type="Proteomes" id="UP000572817">
    <property type="component" value="Unassembled WGS sequence"/>
</dbReference>
<evidence type="ECO:0000256" key="1">
    <source>
        <dbReference type="ARBA" id="ARBA00001971"/>
    </source>
</evidence>
<dbReference type="InterPro" id="IPR001128">
    <property type="entry name" value="Cyt_P450"/>
</dbReference>
<keyword evidence="7" id="KW-0560">Oxidoreductase</keyword>
<feature type="transmembrane region" description="Helical" evidence="8">
    <location>
        <begin position="25"/>
        <end position="47"/>
    </location>
</feature>
<dbReference type="GO" id="GO:0004497">
    <property type="term" value="F:monooxygenase activity"/>
    <property type="evidence" value="ECO:0007669"/>
    <property type="project" value="UniProtKB-KW"/>
</dbReference>
<keyword evidence="10" id="KW-1185">Reference proteome</keyword>
<feature type="binding site" description="axial binding residue" evidence="6">
    <location>
        <position position="463"/>
    </location>
    <ligand>
        <name>heme</name>
        <dbReference type="ChEBI" id="CHEBI:30413"/>
    </ligand>
    <ligandPart>
        <name>Fe</name>
        <dbReference type="ChEBI" id="CHEBI:18248"/>
    </ligandPart>
</feature>
<dbReference type="PANTHER" id="PTHR24305">
    <property type="entry name" value="CYTOCHROME P450"/>
    <property type="match status" value="1"/>
</dbReference>
<evidence type="ECO:0000313" key="9">
    <source>
        <dbReference type="EMBL" id="KAF4312185.1"/>
    </source>
</evidence>
<dbReference type="Gene3D" id="1.10.630.10">
    <property type="entry name" value="Cytochrome P450"/>
    <property type="match status" value="1"/>
</dbReference>
<dbReference type="InterPro" id="IPR017972">
    <property type="entry name" value="Cyt_P450_CS"/>
</dbReference>
<evidence type="ECO:0000256" key="8">
    <source>
        <dbReference type="SAM" id="Phobius"/>
    </source>
</evidence>
<keyword evidence="8" id="KW-1133">Transmembrane helix</keyword>
<dbReference type="PRINTS" id="PR00385">
    <property type="entry name" value="P450"/>
</dbReference>
<comment type="cofactor">
    <cofactor evidence="1 6">
        <name>heme</name>
        <dbReference type="ChEBI" id="CHEBI:30413"/>
    </cofactor>
</comment>
<comment type="similarity">
    <text evidence="2 7">Belongs to the cytochrome P450 family.</text>
</comment>
<evidence type="ECO:0000256" key="3">
    <source>
        <dbReference type="ARBA" id="ARBA00022617"/>
    </source>
</evidence>
<keyword evidence="8" id="KW-0812">Transmembrane</keyword>
<dbReference type="SUPFAM" id="SSF48264">
    <property type="entry name" value="Cytochrome P450"/>
    <property type="match status" value="1"/>
</dbReference>
<sequence>MSETVVNIPLHYDSSLLGQSSALRVAVYVAAALVLYISTKLVYNIYLHPLAKFPGPKASSATDIIYWYHWCTGTVHTYIADIHACYGEVVRIAPNRLSFIDPQGWKDIYGHHNASKSGHVHKEHNVYQPDHNGRHSVLSKFDDQEHGRVRKIFSNAFSDRALKAQESLIQEHVNKFIGVIIRKSSETPNAPIDAVKLLNCLTFDIIGDLAFGESLDLLERGEYNWWVETIFNGFKNLAITTVLLEYPLIGAIMSFFVPKSLKEVKAKVYEFSSTRVEKRMAKGAVIEKPDFWSLALAQHDKGAIDLEDMKTNAGVFMVAGSETTATALSGLFYNLLMNPEKLKKLVKEVRESIKSEDDLTLENIQSLKYLVACFDESMRVYPSVSLGPPRVMDSEGGIVSGHFVPKDTCLSLAQWSAYHSPVNFKNPDAFVPERWIADDPLAADYANDRKAVFQPFSYGPRNCIGKNLALHEMRLVAVTVVYRFDLELSSESYGKWLDQKMFWGL</sequence>
<accession>A0A8H4J2P2</accession>
<dbReference type="PRINTS" id="PR00463">
    <property type="entry name" value="EP450I"/>
</dbReference>
<dbReference type="AlphaFoldDB" id="A0A8H4J2P2"/>
<name>A0A8H4J2P2_9PEZI</name>
<reference evidence="9" key="1">
    <citation type="submission" date="2020-04" db="EMBL/GenBank/DDBJ databases">
        <title>Genome Assembly and Annotation of Botryosphaeria dothidea sdau 11-99, a Latent Pathogen of Apple Fruit Ring Rot in China.</title>
        <authorList>
            <person name="Yu C."/>
            <person name="Diao Y."/>
            <person name="Lu Q."/>
            <person name="Zhao J."/>
            <person name="Cui S."/>
            <person name="Peng C."/>
            <person name="He B."/>
            <person name="Liu H."/>
        </authorList>
    </citation>
    <scope>NUCLEOTIDE SEQUENCE [LARGE SCALE GENOMIC DNA]</scope>
    <source>
        <strain evidence="9">Sdau11-99</strain>
    </source>
</reference>
<keyword evidence="7" id="KW-0503">Monooxygenase</keyword>
<dbReference type="InterPro" id="IPR036396">
    <property type="entry name" value="Cyt_P450_sf"/>
</dbReference>
<evidence type="ECO:0000256" key="7">
    <source>
        <dbReference type="RuleBase" id="RU000461"/>
    </source>
</evidence>
<dbReference type="InterPro" id="IPR050121">
    <property type="entry name" value="Cytochrome_P450_monoxygenase"/>
</dbReference>
<protein>
    <submittedName>
        <fullName evidence="9">Benzoate 4-monooxygenase cytochrome P450</fullName>
    </submittedName>
</protein>
<comment type="caution">
    <text evidence="9">The sequence shown here is derived from an EMBL/GenBank/DDBJ whole genome shotgun (WGS) entry which is preliminary data.</text>
</comment>
<dbReference type="OrthoDB" id="1470350at2759"/>
<dbReference type="PROSITE" id="PS00086">
    <property type="entry name" value="CYTOCHROME_P450"/>
    <property type="match status" value="1"/>
</dbReference>
<dbReference type="InterPro" id="IPR002401">
    <property type="entry name" value="Cyt_P450_E_grp-I"/>
</dbReference>
<evidence type="ECO:0000256" key="5">
    <source>
        <dbReference type="ARBA" id="ARBA00023004"/>
    </source>
</evidence>
<dbReference type="GO" id="GO:0005506">
    <property type="term" value="F:iron ion binding"/>
    <property type="evidence" value="ECO:0007669"/>
    <property type="project" value="InterPro"/>
</dbReference>
<dbReference type="Pfam" id="PF00067">
    <property type="entry name" value="p450"/>
    <property type="match status" value="1"/>
</dbReference>
<evidence type="ECO:0000256" key="2">
    <source>
        <dbReference type="ARBA" id="ARBA00010617"/>
    </source>
</evidence>
<evidence type="ECO:0000256" key="4">
    <source>
        <dbReference type="ARBA" id="ARBA00022723"/>
    </source>
</evidence>
<keyword evidence="4 6" id="KW-0479">Metal-binding</keyword>
<dbReference type="EMBL" id="WWBZ02000007">
    <property type="protein sequence ID" value="KAF4312185.1"/>
    <property type="molecule type" value="Genomic_DNA"/>
</dbReference>
<evidence type="ECO:0000313" key="10">
    <source>
        <dbReference type="Proteomes" id="UP000572817"/>
    </source>
</evidence>
<dbReference type="GO" id="GO:0020037">
    <property type="term" value="F:heme binding"/>
    <property type="evidence" value="ECO:0007669"/>
    <property type="project" value="InterPro"/>
</dbReference>
<evidence type="ECO:0000256" key="6">
    <source>
        <dbReference type="PIRSR" id="PIRSR602401-1"/>
    </source>
</evidence>
<proteinExistence type="inferred from homology"/>
<keyword evidence="8" id="KW-0472">Membrane</keyword>
<organism evidence="9 10">
    <name type="scientific">Botryosphaeria dothidea</name>
    <dbReference type="NCBI Taxonomy" id="55169"/>
    <lineage>
        <taxon>Eukaryota</taxon>
        <taxon>Fungi</taxon>
        <taxon>Dikarya</taxon>
        <taxon>Ascomycota</taxon>
        <taxon>Pezizomycotina</taxon>
        <taxon>Dothideomycetes</taxon>
        <taxon>Dothideomycetes incertae sedis</taxon>
        <taxon>Botryosphaeriales</taxon>
        <taxon>Botryosphaeriaceae</taxon>
        <taxon>Botryosphaeria</taxon>
    </lineage>
</organism>
<gene>
    <name evidence="9" type="ORF">GTA08_BOTSDO12073</name>
</gene>
<dbReference type="PANTHER" id="PTHR24305:SF210">
    <property type="entry name" value="CYTOCHROME P450 MONOOXYGENASE ASQL-RELATED"/>
    <property type="match status" value="1"/>
</dbReference>
<keyword evidence="5 6" id="KW-0408">Iron</keyword>
<dbReference type="GO" id="GO:0016705">
    <property type="term" value="F:oxidoreductase activity, acting on paired donors, with incorporation or reduction of molecular oxygen"/>
    <property type="evidence" value="ECO:0007669"/>
    <property type="project" value="InterPro"/>
</dbReference>